<dbReference type="EMBL" id="FLUM01000001">
    <property type="protein sequence ID" value="SBV93581.1"/>
    <property type="molecule type" value="Genomic_DNA"/>
</dbReference>
<keyword evidence="1" id="KW-0812">Transmembrane</keyword>
<sequence>MDRQIISIHFNGFVITGIIGYEICILFKSVPINKTESRNREITTF</sequence>
<keyword evidence="1" id="KW-0472">Membrane</keyword>
<evidence type="ECO:0000256" key="1">
    <source>
        <dbReference type="SAM" id="Phobius"/>
    </source>
</evidence>
<accession>A0A212J2B1</accession>
<proteinExistence type="predicted"/>
<name>A0A212J2B1_9BACT</name>
<dbReference type="AlphaFoldDB" id="A0A212J2B1"/>
<organism evidence="2">
    <name type="scientific">uncultured Dysgonomonas sp</name>
    <dbReference type="NCBI Taxonomy" id="206096"/>
    <lineage>
        <taxon>Bacteria</taxon>
        <taxon>Pseudomonadati</taxon>
        <taxon>Bacteroidota</taxon>
        <taxon>Bacteroidia</taxon>
        <taxon>Bacteroidales</taxon>
        <taxon>Dysgonomonadaceae</taxon>
        <taxon>Dysgonomonas</taxon>
        <taxon>environmental samples</taxon>
    </lineage>
</organism>
<reference evidence="2" key="1">
    <citation type="submission" date="2016-04" db="EMBL/GenBank/DDBJ databases">
        <authorList>
            <person name="Evans L.H."/>
            <person name="Alamgir A."/>
            <person name="Owens N."/>
            <person name="Weber N.D."/>
            <person name="Virtaneva K."/>
            <person name="Barbian K."/>
            <person name="Babar A."/>
            <person name="Rosenke K."/>
        </authorList>
    </citation>
    <scope>NUCLEOTIDE SEQUENCE</scope>
    <source>
        <strain evidence="2">86-1</strain>
    </source>
</reference>
<protein>
    <submittedName>
        <fullName evidence="2">Uncharacterized protein</fullName>
    </submittedName>
</protein>
<evidence type="ECO:0000313" key="2">
    <source>
        <dbReference type="EMBL" id="SBV93581.1"/>
    </source>
</evidence>
<dbReference type="RefSeq" id="WP_296938794.1">
    <property type="nucleotide sequence ID" value="NZ_LT599032.1"/>
</dbReference>
<keyword evidence="1" id="KW-1133">Transmembrane helix</keyword>
<feature type="transmembrane region" description="Helical" evidence="1">
    <location>
        <begin position="6"/>
        <end position="27"/>
    </location>
</feature>
<gene>
    <name evidence="2" type="ORF">KL86DYS1_10905</name>
</gene>